<keyword evidence="1" id="KW-0472">Membrane</keyword>
<feature type="transmembrane region" description="Helical" evidence="1">
    <location>
        <begin position="179"/>
        <end position="198"/>
    </location>
</feature>
<feature type="transmembrane region" description="Helical" evidence="1">
    <location>
        <begin position="218"/>
        <end position="238"/>
    </location>
</feature>
<dbReference type="Proteomes" id="UP000284416">
    <property type="component" value="Unassembled WGS sequence"/>
</dbReference>
<feature type="transmembrane region" description="Helical" evidence="1">
    <location>
        <begin position="106"/>
        <end position="134"/>
    </location>
</feature>
<accession>A0A417YPF6</accession>
<reference evidence="2 3" key="1">
    <citation type="journal article" date="2017" name="Int. J. Syst. Evol. Microbiol.">
        <title>Bacillus notoginsengisoli sp. nov., a novel bacterium isolated from the rhizosphere of Panax notoginseng.</title>
        <authorList>
            <person name="Zhang M.Y."/>
            <person name="Cheng J."/>
            <person name="Cai Y."/>
            <person name="Zhang T.Y."/>
            <person name="Wu Y.Y."/>
            <person name="Manikprabhu D."/>
            <person name="Li W.J."/>
            <person name="Zhang Y.X."/>
        </authorList>
    </citation>
    <scope>NUCLEOTIDE SEQUENCE [LARGE SCALE GENOMIC DNA]</scope>
    <source>
        <strain evidence="2 3">JCM 30743</strain>
    </source>
</reference>
<protein>
    <submittedName>
        <fullName evidence="2">Uncharacterized protein</fullName>
    </submittedName>
</protein>
<evidence type="ECO:0000256" key="1">
    <source>
        <dbReference type="SAM" id="Phobius"/>
    </source>
</evidence>
<dbReference type="AlphaFoldDB" id="A0A417YPF6"/>
<evidence type="ECO:0000313" key="2">
    <source>
        <dbReference type="EMBL" id="RHW35712.1"/>
    </source>
</evidence>
<gene>
    <name evidence="2" type="ORF">D1B31_18905</name>
</gene>
<evidence type="ECO:0000313" key="3">
    <source>
        <dbReference type="Proteomes" id="UP000284416"/>
    </source>
</evidence>
<keyword evidence="1" id="KW-1133">Transmembrane helix</keyword>
<comment type="caution">
    <text evidence="2">The sequence shown here is derived from an EMBL/GenBank/DDBJ whole genome shotgun (WGS) entry which is preliminary data.</text>
</comment>
<keyword evidence="1" id="KW-0812">Transmembrane</keyword>
<organism evidence="2 3">
    <name type="scientific">Neobacillus notoginsengisoli</name>
    <dbReference type="NCBI Taxonomy" id="1578198"/>
    <lineage>
        <taxon>Bacteria</taxon>
        <taxon>Bacillati</taxon>
        <taxon>Bacillota</taxon>
        <taxon>Bacilli</taxon>
        <taxon>Bacillales</taxon>
        <taxon>Bacillaceae</taxon>
        <taxon>Neobacillus</taxon>
    </lineage>
</organism>
<dbReference type="EMBL" id="QWEG01000013">
    <property type="protein sequence ID" value="RHW35712.1"/>
    <property type="molecule type" value="Genomic_DNA"/>
</dbReference>
<keyword evidence="3" id="KW-1185">Reference proteome</keyword>
<feature type="transmembrane region" description="Helical" evidence="1">
    <location>
        <begin position="24"/>
        <end position="46"/>
    </location>
</feature>
<sequence>MSLTKTNLAEVVKKQYFHKLRANIDAFSALVGIQVLAIVFSLAGVGSTGMSGGGMIINVNYFSADVVIVFTFFWAFITAITVNTKVNRFQDFTFVTNRVSSGLSNILFLATAGLLGSMTAVLSGYLLKVIIYLFKSQPVYSIRSGMEEILLGIVVAFLYILLVSSIGFLFSSITAISKVFIFLIPVIIVGMLFLGGIVPNEYFIKGIEFFVGEKNVLLFALKTLSTSALIFGAGIAILRRREVRQ</sequence>
<feature type="transmembrane region" description="Helical" evidence="1">
    <location>
        <begin position="149"/>
        <end position="170"/>
    </location>
</feature>
<feature type="transmembrane region" description="Helical" evidence="1">
    <location>
        <begin position="66"/>
        <end position="86"/>
    </location>
</feature>
<name>A0A417YPF6_9BACI</name>
<proteinExistence type="predicted"/>